<proteinExistence type="predicted"/>
<evidence type="ECO:0000256" key="5">
    <source>
        <dbReference type="ARBA" id="ARBA00023004"/>
    </source>
</evidence>
<accession>A0A0W0ZN45</accession>
<dbReference type="PRINTS" id="PR00607">
    <property type="entry name" value="CYTCHROMECIE"/>
</dbReference>
<keyword evidence="1" id="KW-0813">Transport</keyword>
<keyword evidence="7" id="KW-0732">Signal</keyword>
<dbReference type="Gene3D" id="1.10.760.10">
    <property type="entry name" value="Cytochrome c-like domain"/>
    <property type="match status" value="1"/>
</dbReference>
<keyword evidence="4" id="KW-0249">Electron transport</keyword>
<evidence type="ECO:0000256" key="6">
    <source>
        <dbReference type="PROSITE-ProRule" id="PRU00433"/>
    </source>
</evidence>
<evidence type="ECO:0000259" key="8">
    <source>
        <dbReference type="PROSITE" id="PS51007"/>
    </source>
</evidence>
<dbReference type="InterPro" id="IPR009056">
    <property type="entry name" value="Cyt_c-like_dom"/>
</dbReference>
<dbReference type="InterPro" id="IPR036909">
    <property type="entry name" value="Cyt_c-like_dom_sf"/>
</dbReference>
<dbReference type="EMBL" id="LNYY01000009">
    <property type="protein sequence ID" value="KTD70440.1"/>
    <property type="molecule type" value="Genomic_DNA"/>
</dbReference>
<name>A0A0W0ZN45_9GAMM</name>
<dbReference type="PANTHER" id="PTHR40942">
    <property type="match status" value="1"/>
</dbReference>
<dbReference type="SUPFAM" id="SSF46626">
    <property type="entry name" value="Cytochrome c"/>
    <property type="match status" value="1"/>
</dbReference>
<evidence type="ECO:0000256" key="3">
    <source>
        <dbReference type="ARBA" id="ARBA00022723"/>
    </source>
</evidence>
<organism evidence="9 10">
    <name type="scientific">Legionella steelei</name>
    <dbReference type="NCBI Taxonomy" id="947033"/>
    <lineage>
        <taxon>Bacteria</taxon>
        <taxon>Pseudomonadati</taxon>
        <taxon>Pseudomonadota</taxon>
        <taxon>Gammaproteobacteria</taxon>
        <taxon>Legionellales</taxon>
        <taxon>Legionellaceae</taxon>
        <taxon>Legionella</taxon>
    </lineage>
</organism>
<protein>
    <submittedName>
        <fullName evidence="9">Cytochrome c5</fullName>
    </submittedName>
</protein>
<dbReference type="Pfam" id="PF13442">
    <property type="entry name" value="Cytochrome_CBB3"/>
    <property type="match status" value="1"/>
</dbReference>
<feature type="domain" description="Cytochrome c" evidence="8">
    <location>
        <begin position="35"/>
        <end position="118"/>
    </location>
</feature>
<feature type="signal peptide" evidence="7">
    <location>
        <begin position="1"/>
        <end position="21"/>
    </location>
</feature>
<keyword evidence="2 6" id="KW-0349">Heme</keyword>
<dbReference type="STRING" id="947033.Lste_0591"/>
<keyword evidence="10" id="KW-1185">Reference proteome</keyword>
<comment type="caution">
    <text evidence="9">The sequence shown here is derived from an EMBL/GenBank/DDBJ whole genome shotgun (WGS) entry which is preliminary data.</text>
</comment>
<dbReference type="GO" id="GO:0005506">
    <property type="term" value="F:iron ion binding"/>
    <property type="evidence" value="ECO:0007669"/>
    <property type="project" value="InterPro"/>
</dbReference>
<dbReference type="PROSITE" id="PS51007">
    <property type="entry name" value="CYTC"/>
    <property type="match status" value="1"/>
</dbReference>
<evidence type="ECO:0000313" key="10">
    <source>
        <dbReference type="Proteomes" id="UP000054926"/>
    </source>
</evidence>
<evidence type="ECO:0000256" key="7">
    <source>
        <dbReference type="SAM" id="SignalP"/>
    </source>
</evidence>
<keyword evidence="3 6" id="KW-0479">Metal-binding</keyword>
<evidence type="ECO:0000256" key="2">
    <source>
        <dbReference type="ARBA" id="ARBA00022617"/>
    </source>
</evidence>
<evidence type="ECO:0000256" key="1">
    <source>
        <dbReference type="ARBA" id="ARBA00022448"/>
    </source>
</evidence>
<dbReference type="RefSeq" id="WP_058509608.1">
    <property type="nucleotide sequence ID" value="NZ_DAIOMV010000002.1"/>
</dbReference>
<dbReference type="AlphaFoldDB" id="A0A0W0ZN45"/>
<keyword evidence="5 6" id="KW-0408">Iron</keyword>
<dbReference type="PANTHER" id="PTHR40942:SF4">
    <property type="entry name" value="CYTOCHROME C5"/>
    <property type="match status" value="1"/>
</dbReference>
<dbReference type="GO" id="GO:0020037">
    <property type="term" value="F:heme binding"/>
    <property type="evidence" value="ECO:0007669"/>
    <property type="project" value="InterPro"/>
</dbReference>
<dbReference type="InterPro" id="IPR002323">
    <property type="entry name" value="Cyt_CIE"/>
</dbReference>
<gene>
    <name evidence="9" type="primary">cyc</name>
    <name evidence="9" type="ORF">Lste_0591</name>
</gene>
<evidence type="ECO:0000313" key="9">
    <source>
        <dbReference type="EMBL" id="KTD70440.1"/>
    </source>
</evidence>
<dbReference type="Proteomes" id="UP000054926">
    <property type="component" value="Unassembled WGS sequence"/>
</dbReference>
<feature type="chain" id="PRO_5006918868" evidence="7">
    <location>
        <begin position="22"/>
        <end position="121"/>
    </location>
</feature>
<dbReference type="GO" id="GO:0009055">
    <property type="term" value="F:electron transfer activity"/>
    <property type="evidence" value="ECO:0007669"/>
    <property type="project" value="InterPro"/>
</dbReference>
<sequence length="121" mass="13810">MNFCFSIYAMALLMFQLPVYAESHRPQEFLKSISGSKNEGEQIYNHFCVNCHASKPLIPIGAPRIGEESDWKGRLKQGMNVLFEHTNEGLNAMPSRGGCFECTDKQLMHAIEYMLPKRPKK</sequence>
<reference evidence="9 10" key="1">
    <citation type="submission" date="2015-11" db="EMBL/GenBank/DDBJ databases">
        <title>Genomic analysis of 38 Legionella species identifies large and diverse effector repertoires.</title>
        <authorList>
            <person name="Burstein D."/>
            <person name="Amaro F."/>
            <person name="Zusman T."/>
            <person name="Lifshitz Z."/>
            <person name="Cohen O."/>
            <person name="Gilbert J.A."/>
            <person name="Pupko T."/>
            <person name="Shuman H.A."/>
            <person name="Segal G."/>
        </authorList>
    </citation>
    <scope>NUCLEOTIDE SEQUENCE [LARGE SCALE GENOMIC DNA]</scope>
    <source>
        <strain evidence="9 10">IMVS3376</strain>
    </source>
</reference>
<evidence type="ECO:0000256" key="4">
    <source>
        <dbReference type="ARBA" id="ARBA00022982"/>
    </source>
</evidence>
<dbReference type="PATRIC" id="fig|947033.5.peg.630"/>
<dbReference type="OrthoDB" id="9814708at2"/>